<comment type="caution">
    <text evidence="1">The sequence shown here is derived from an EMBL/GenBank/DDBJ whole genome shotgun (WGS) entry which is preliminary data.</text>
</comment>
<dbReference type="AlphaFoldDB" id="A0AAU9JQW4"/>
<proteinExistence type="predicted"/>
<keyword evidence="2" id="KW-1185">Reference proteome</keyword>
<protein>
    <submittedName>
        <fullName evidence="1">Uncharacterized protein</fullName>
    </submittedName>
</protein>
<evidence type="ECO:0000313" key="2">
    <source>
        <dbReference type="Proteomes" id="UP001162131"/>
    </source>
</evidence>
<accession>A0AAU9JQW4</accession>
<name>A0AAU9JQW4_9CILI</name>
<organism evidence="1 2">
    <name type="scientific">Blepharisma stoltei</name>
    <dbReference type="NCBI Taxonomy" id="1481888"/>
    <lineage>
        <taxon>Eukaryota</taxon>
        <taxon>Sar</taxon>
        <taxon>Alveolata</taxon>
        <taxon>Ciliophora</taxon>
        <taxon>Postciliodesmatophora</taxon>
        <taxon>Heterotrichea</taxon>
        <taxon>Heterotrichida</taxon>
        <taxon>Blepharismidae</taxon>
        <taxon>Blepharisma</taxon>
    </lineage>
</organism>
<reference evidence="1" key="1">
    <citation type="submission" date="2021-09" db="EMBL/GenBank/DDBJ databases">
        <authorList>
            <consortium name="AG Swart"/>
            <person name="Singh M."/>
            <person name="Singh A."/>
            <person name="Seah K."/>
            <person name="Emmerich C."/>
        </authorList>
    </citation>
    <scope>NUCLEOTIDE SEQUENCE</scope>
    <source>
        <strain evidence="1">ATCC30299</strain>
    </source>
</reference>
<evidence type="ECO:0000313" key="1">
    <source>
        <dbReference type="EMBL" id="CAG9327951.1"/>
    </source>
</evidence>
<dbReference type="Proteomes" id="UP001162131">
    <property type="component" value="Unassembled WGS sequence"/>
</dbReference>
<sequence length="133" mass="15426">MLKTMKLYIFFRKDTKNSVRVNLTNYSKSEQTIDILQNNASHPNAISMCLLPDKSIFCYGNRPPSGTALYCTQIALLNSFQMEIRQEIWVVCIMMALFTYLEDVNAYGNALNKAANMNYQLINDIKFVLWMKF</sequence>
<gene>
    <name evidence="1" type="ORF">BSTOLATCC_MIC44571</name>
</gene>
<dbReference type="EMBL" id="CAJZBQ010000044">
    <property type="protein sequence ID" value="CAG9327951.1"/>
    <property type="molecule type" value="Genomic_DNA"/>
</dbReference>